<evidence type="ECO:0000256" key="1">
    <source>
        <dbReference type="SAM" id="MobiDB-lite"/>
    </source>
</evidence>
<gene>
    <name evidence="2" type="ORF">A1Q2_06393</name>
</gene>
<name>K1VJT9_TRIAC</name>
<accession>K1VJT9</accession>
<dbReference type="EMBL" id="AMBO01000372">
    <property type="protein sequence ID" value="EKC99456.1"/>
    <property type="molecule type" value="Genomic_DNA"/>
</dbReference>
<evidence type="ECO:0000313" key="2">
    <source>
        <dbReference type="EMBL" id="EKC99456.1"/>
    </source>
</evidence>
<organism evidence="2 3">
    <name type="scientific">Trichosporon asahii var. asahii (strain CBS 8904)</name>
    <name type="common">Yeast</name>
    <dbReference type="NCBI Taxonomy" id="1220162"/>
    <lineage>
        <taxon>Eukaryota</taxon>
        <taxon>Fungi</taxon>
        <taxon>Dikarya</taxon>
        <taxon>Basidiomycota</taxon>
        <taxon>Agaricomycotina</taxon>
        <taxon>Tremellomycetes</taxon>
        <taxon>Trichosporonales</taxon>
        <taxon>Trichosporonaceae</taxon>
        <taxon>Trichosporon</taxon>
    </lineage>
</organism>
<dbReference type="HOGENOM" id="CLU_2147624_0_0_1"/>
<evidence type="ECO:0000313" key="3">
    <source>
        <dbReference type="Proteomes" id="UP000006757"/>
    </source>
</evidence>
<protein>
    <submittedName>
        <fullName evidence="2">Uncharacterized protein</fullName>
    </submittedName>
</protein>
<keyword evidence="3" id="KW-1185">Reference proteome</keyword>
<reference evidence="2 3" key="1">
    <citation type="journal article" date="2012" name="Eukaryot. Cell">
        <title>Genome sequence of the Trichosporon asahii environmental strain CBS 8904.</title>
        <authorList>
            <person name="Yang R.Y."/>
            <person name="Li H.T."/>
            <person name="Zhu H."/>
            <person name="Zhou G.P."/>
            <person name="Wang M."/>
            <person name="Wang L."/>
        </authorList>
    </citation>
    <scope>NUCLEOTIDE SEQUENCE [LARGE SCALE GENOMIC DNA]</scope>
    <source>
        <strain evidence="2 3">CBS 8904</strain>
    </source>
</reference>
<dbReference type="Proteomes" id="UP000006757">
    <property type="component" value="Unassembled WGS sequence"/>
</dbReference>
<dbReference type="InParanoid" id="K1VJT9"/>
<feature type="compositionally biased region" description="Polar residues" evidence="1">
    <location>
        <begin position="82"/>
        <end position="92"/>
    </location>
</feature>
<dbReference type="AlphaFoldDB" id="K1VJT9"/>
<proteinExistence type="predicted"/>
<comment type="caution">
    <text evidence="2">The sequence shown here is derived from an EMBL/GenBank/DDBJ whole genome shotgun (WGS) entry which is preliminary data.</text>
</comment>
<feature type="region of interest" description="Disordered" evidence="1">
    <location>
        <begin position="82"/>
        <end position="112"/>
    </location>
</feature>
<sequence>MPDPRRVSRPQRTSHSPVFPAQNFLRSSLNPYAFGALRSSAWIVTEVIVAVRTRALSERSRTRLAGGRGLVSLAVALATRANSSPSLPTASPVTDIDTETPGVGNRKLNGSS</sequence>